<accession>A0A2H3CVP1</accession>
<protein>
    <recommendedName>
        <fullName evidence="1">DUF6532 domain-containing protein</fullName>
    </recommendedName>
</protein>
<dbReference type="InterPro" id="IPR045341">
    <property type="entry name" value="DUF6532"/>
</dbReference>
<dbReference type="EMBL" id="KZ293680">
    <property type="protein sequence ID" value="PBK87101.1"/>
    <property type="molecule type" value="Genomic_DNA"/>
</dbReference>
<reference evidence="3" key="1">
    <citation type="journal article" date="2017" name="Nat. Ecol. Evol.">
        <title>Genome expansion and lineage-specific genetic innovations in the forest pathogenic fungi Armillaria.</title>
        <authorList>
            <person name="Sipos G."/>
            <person name="Prasanna A.N."/>
            <person name="Walter M.C."/>
            <person name="O'Connor E."/>
            <person name="Balint B."/>
            <person name="Krizsan K."/>
            <person name="Kiss B."/>
            <person name="Hess J."/>
            <person name="Varga T."/>
            <person name="Slot J."/>
            <person name="Riley R."/>
            <person name="Boka B."/>
            <person name="Rigling D."/>
            <person name="Barry K."/>
            <person name="Lee J."/>
            <person name="Mihaltcheva S."/>
            <person name="LaButti K."/>
            <person name="Lipzen A."/>
            <person name="Waldron R."/>
            <person name="Moloney N.M."/>
            <person name="Sperisen C."/>
            <person name="Kredics L."/>
            <person name="Vagvoelgyi C."/>
            <person name="Patrignani A."/>
            <person name="Fitzpatrick D."/>
            <person name="Nagy I."/>
            <person name="Doyle S."/>
            <person name="Anderson J.B."/>
            <person name="Grigoriev I.V."/>
            <person name="Gueldener U."/>
            <person name="Muensterkoetter M."/>
            <person name="Nagy L.G."/>
        </authorList>
    </citation>
    <scope>NUCLEOTIDE SEQUENCE [LARGE SCALE GENOMIC DNA]</scope>
    <source>
        <strain evidence="3">Ar21-2</strain>
    </source>
</reference>
<sequence>MTVDSWDAACEELGIEEVLDPTQQELNLIRDCGSQFQGQLKDTVQPLAINTFGFQDVKKFRSPNKEHIEAAKAANCLLVQTLKGNEDPMRFIYLDPLNPAAKGLMFQNPIFQIALNMHWFGQKECACSSFFSMEKLIPLQTIALIALAIDCAINEWCMGAHTMQVFHAETY</sequence>
<evidence type="ECO:0000313" key="2">
    <source>
        <dbReference type="EMBL" id="PBK87101.1"/>
    </source>
</evidence>
<name>A0A2H3CVP1_ARMGA</name>
<feature type="domain" description="DUF6532" evidence="1">
    <location>
        <begin position="4"/>
        <end position="171"/>
    </location>
</feature>
<evidence type="ECO:0000313" key="3">
    <source>
        <dbReference type="Proteomes" id="UP000217790"/>
    </source>
</evidence>
<dbReference type="AlphaFoldDB" id="A0A2H3CVP1"/>
<gene>
    <name evidence="2" type="ORF">ARMGADRAFT_1085858</name>
</gene>
<organism evidence="2 3">
    <name type="scientific">Armillaria gallica</name>
    <name type="common">Bulbous honey fungus</name>
    <name type="synonym">Armillaria bulbosa</name>
    <dbReference type="NCBI Taxonomy" id="47427"/>
    <lineage>
        <taxon>Eukaryota</taxon>
        <taxon>Fungi</taxon>
        <taxon>Dikarya</taxon>
        <taxon>Basidiomycota</taxon>
        <taxon>Agaricomycotina</taxon>
        <taxon>Agaricomycetes</taxon>
        <taxon>Agaricomycetidae</taxon>
        <taxon>Agaricales</taxon>
        <taxon>Marasmiineae</taxon>
        <taxon>Physalacriaceae</taxon>
        <taxon>Armillaria</taxon>
    </lineage>
</organism>
<proteinExistence type="predicted"/>
<dbReference type="OrthoDB" id="2840219at2759"/>
<dbReference type="Proteomes" id="UP000217790">
    <property type="component" value="Unassembled WGS sequence"/>
</dbReference>
<evidence type="ECO:0000259" key="1">
    <source>
        <dbReference type="Pfam" id="PF20149"/>
    </source>
</evidence>
<dbReference type="Pfam" id="PF20149">
    <property type="entry name" value="DUF6532"/>
    <property type="match status" value="1"/>
</dbReference>
<dbReference type="STRING" id="47427.A0A2H3CVP1"/>
<keyword evidence="3" id="KW-1185">Reference proteome</keyword>
<dbReference type="InParanoid" id="A0A2H3CVP1"/>